<feature type="domain" description="Resolvase/invertase-type recombinase catalytic" evidence="6">
    <location>
        <begin position="4"/>
        <end position="148"/>
    </location>
</feature>
<evidence type="ECO:0000256" key="5">
    <source>
        <dbReference type="PROSITE-ProRule" id="PRU10137"/>
    </source>
</evidence>
<evidence type="ECO:0000256" key="2">
    <source>
        <dbReference type="ARBA" id="ARBA00023125"/>
    </source>
</evidence>
<evidence type="ECO:0000259" key="6">
    <source>
        <dbReference type="PROSITE" id="PS51736"/>
    </source>
</evidence>
<dbReference type="CDD" id="cd03768">
    <property type="entry name" value="SR_ResInv"/>
    <property type="match status" value="1"/>
</dbReference>
<evidence type="ECO:0000256" key="1">
    <source>
        <dbReference type="ARBA" id="ARBA00022908"/>
    </source>
</evidence>
<keyword evidence="3" id="KW-0233">DNA recombination</keyword>
<keyword evidence="1" id="KW-0229">DNA integration</keyword>
<dbReference type="InterPro" id="IPR036162">
    <property type="entry name" value="Resolvase-like_N_sf"/>
</dbReference>
<evidence type="ECO:0000313" key="7">
    <source>
        <dbReference type="EMBL" id="MDC3426299.1"/>
    </source>
</evidence>
<accession>A0A9X3WZN6</accession>
<dbReference type="InterPro" id="IPR006118">
    <property type="entry name" value="Recombinase_CS"/>
</dbReference>
<keyword evidence="8" id="KW-1185">Reference proteome</keyword>
<evidence type="ECO:0000313" key="8">
    <source>
        <dbReference type="Proteomes" id="UP001145050"/>
    </source>
</evidence>
<dbReference type="RefSeq" id="WP_272438133.1">
    <property type="nucleotide sequence ID" value="NZ_JAMQKB010000041.1"/>
</dbReference>
<dbReference type="InterPro" id="IPR006119">
    <property type="entry name" value="Resolv_N"/>
</dbReference>
<dbReference type="EMBL" id="JAMQKB010000041">
    <property type="protein sequence ID" value="MDC3426299.1"/>
    <property type="molecule type" value="Genomic_DNA"/>
</dbReference>
<gene>
    <name evidence="7" type="ORF">NC797_17595</name>
</gene>
<dbReference type="GO" id="GO:0003677">
    <property type="term" value="F:DNA binding"/>
    <property type="evidence" value="ECO:0007669"/>
    <property type="project" value="UniProtKB-KW"/>
</dbReference>
<dbReference type="InterPro" id="IPR050639">
    <property type="entry name" value="SSR_resolvase"/>
</dbReference>
<dbReference type="Proteomes" id="UP001145050">
    <property type="component" value="Unassembled WGS sequence"/>
</dbReference>
<reference evidence="7" key="1">
    <citation type="submission" date="2022-06" db="EMBL/GenBank/DDBJ databases">
        <title>Aquibacillus sp. a new bacterium isolated from soil saline samples.</title>
        <authorList>
            <person name="Galisteo C."/>
            <person name="De La Haba R."/>
            <person name="Sanchez-Porro C."/>
            <person name="Ventosa A."/>
        </authorList>
    </citation>
    <scope>NUCLEOTIDE SEQUENCE</scope>
    <source>
        <strain evidence="7">3ASR75-11</strain>
    </source>
</reference>
<evidence type="ECO:0000256" key="4">
    <source>
        <dbReference type="PIRSR" id="PIRSR606118-50"/>
    </source>
</evidence>
<sequence length="204" mass="23899">MEKRKYGYIRVSSKDQNEDRQIIAMKEKGITDRDIFMDKMSGKDFQREQYQLLKRILRSGDVLYIHSLDRFGRNKEEIVQEWNAITKELQADIVVLDMPLLDTTQYKDSMGTFIADLVLQILSWMAQEERDRIRKRQREGIDVAMLQGKTFGRPKAQITDAFMDAYHEWKEGNITATSAMQQADVKKTTFYKLVKQVEKGATET</sequence>
<name>A0A9X3WZN6_9BACI</name>
<dbReference type="AlphaFoldDB" id="A0A9X3WZN6"/>
<keyword evidence="2" id="KW-0238">DNA-binding</keyword>
<proteinExistence type="predicted"/>
<evidence type="ECO:0000256" key="3">
    <source>
        <dbReference type="ARBA" id="ARBA00023172"/>
    </source>
</evidence>
<dbReference type="PANTHER" id="PTHR30461">
    <property type="entry name" value="DNA-INVERTASE FROM LAMBDOID PROPHAGE"/>
    <property type="match status" value="1"/>
</dbReference>
<dbReference type="Pfam" id="PF00239">
    <property type="entry name" value="Resolvase"/>
    <property type="match status" value="1"/>
</dbReference>
<dbReference type="PROSITE" id="PS00397">
    <property type="entry name" value="RECOMBINASES_1"/>
    <property type="match status" value="1"/>
</dbReference>
<organism evidence="7 8">
    <name type="scientific">Terrihalobacillus insolitus</name>
    <dbReference type="NCBI Taxonomy" id="2950438"/>
    <lineage>
        <taxon>Bacteria</taxon>
        <taxon>Bacillati</taxon>
        <taxon>Bacillota</taxon>
        <taxon>Bacilli</taxon>
        <taxon>Bacillales</taxon>
        <taxon>Bacillaceae</taxon>
        <taxon>Terrihalobacillus</taxon>
    </lineage>
</organism>
<dbReference type="GO" id="GO:0000150">
    <property type="term" value="F:DNA strand exchange activity"/>
    <property type="evidence" value="ECO:0007669"/>
    <property type="project" value="InterPro"/>
</dbReference>
<protein>
    <submittedName>
        <fullName evidence="7">Recombinase family protein</fullName>
    </submittedName>
</protein>
<dbReference type="GO" id="GO:0015074">
    <property type="term" value="P:DNA integration"/>
    <property type="evidence" value="ECO:0007669"/>
    <property type="project" value="UniProtKB-KW"/>
</dbReference>
<dbReference type="SMART" id="SM00857">
    <property type="entry name" value="Resolvase"/>
    <property type="match status" value="1"/>
</dbReference>
<feature type="active site" description="O-(5'-phospho-DNA)-serine intermediate" evidence="4 5">
    <location>
        <position position="12"/>
    </location>
</feature>
<dbReference type="PANTHER" id="PTHR30461:SF2">
    <property type="entry name" value="SERINE RECOMBINASE PINE-RELATED"/>
    <property type="match status" value="1"/>
</dbReference>
<dbReference type="Gene3D" id="3.40.50.1390">
    <property type="entry name" value="Resolvase, N-terminal catalytic domain"/>
    <property type="match status" value="1"/>
</dbReference>
<comment type="caution">
    <text evidence="7">The sequence shown here is derived from an EMBL/GenBank/DDBJ whole genome shotgun (WGS) entry which is preliminary data.</text>
</comment>
<dbReference type="SUPFAM" id="SSF53041">
    <property type="entry name" value="Resolvase-like"/>
    <property type="match status" value="1"/>
</dbReference>
<dbReference type="PROSITE" id="PS51736">
    <property type="entry name" value="RECOMBINASES_3"/>
    <property type="match status" value="1"/>
</dbReference>